<name>A0A0G3H5G0_9CORY</name>
<dbReference type="PATRIC" id="fig|571915.4.peg.2995"/>
<dbReference type="Pfam" id="PF01451">
    <property type="entry name" value="LMWPc"/>
    <property type="match status" value="1"/>
</dbReference>
<keyword evidence="1" id="KW-0059">Arsenical resistance</keyword>
<feature type="domain" description="Phosphotyrosine protein phosphatase I" evidence="2">
    <location>
        <begin position="71"/>
        <end position="191"/>
    </location>
</feature>
<dbReference type="GO" id="GO:0046685">
    <property type="term" value="P:response to arsenic-containing substance"/>
    <property type="evidence" value="ECO:0007669"/>
    <property type="project" value="UniProtKB-KW"/>
</dbReference>
<dbReference type="Gene3D" id="3.40.50.2300">
    <property type="match status" value="1"/>
</dbReference>
<dbReference type="Proteomes" id="UP000035199">
    <property type="component" value="Chromosome"/>
</dbReference>
<evidence type="ECO:0000313" key="4">
    <source>
        <dbReference type="Proteomes" id="UP000035199"/>
    </source>
</evidence>
<reference evidence="3 4" key="1">
    <citation type="journal article" date="2015" name="Genome Announc.">
        <title>Complete Genome Sequence of the Type Strain Corynebacterium mustelae DSM 45274, Isolated from Various Tissues of a Male Ferret with Lethal Sepsis.</title>
        <authorList>
            <person name="Ruckert C."/>
            <person name="Eimer J."/>
            <person name="Winkler A."/>
            <person name="Tauch A."/>
        </authorList>
    </citation>
    <scope>NUCLEOTIDE SEQUENCE [LARGE SCALE GENOMIC DNA]</scope>
    <source>
        <strain evidence="3 4">DSM 45274</strain>
    </source>
</reference>
<accession>A0A0G3H5G0</accession>
<evidence type="ECO:0000256" key="1">
    <source>
        <dbReference type="ARBA" id="ARBA00022849"/>
    </source>
</evidence>
<evidence type="ECO:0000313" key="3">
    <source>
        <dbReference type="EMBL" id="AKK07083.1"/>
    </source>
</evidence>
<evidence type="ECO:0000259" key="2">
    <source>
        <dbReference type="SMART" id="SM00226"/>
    </source>
</evidence>
<gene>
    <name evidence="3" type="ORF">CMUST_13950</name>
</gene>
<sequence length="209" mass="23140">MTLTMKKTTKLSTRWGQLFSNFLLSPEEQKTTHEPAGKIVETDTPQSLHAFMKQTLRENRSAKPAEGAPTCSILFVSEDNAARTQIASAYARFLGGEQVFVRSVGTTPAYQVDPAVIEVLKERGIPTEDLKPKTFNPHSVNSVDEIIIFGEGTNIGDAAQTWDITKHTDDKTHIHAMCDAVEAHVRELLIKFNIKPTPHDTVIPEFLAA</sequence>
<dbReference type="PANTHER" id="PTHR43428">
    <property type="entry name" value="ARSENATE REDUCTASE"/>
    <property type="match status" value="1"/>
</dbReference>
<dbReference type="InterPro" id="IPR023485">
    <property type="entry name" value="Ptyr_pPase"/>
</dbReference>
<organism evidence="3 4">
    <name type="scientific">Corynebacterium mustelae</name>
    <dbReference type="NCBI Taxonomy" id="571915"/>
    <lineage>
        <taxon>Bacteria</taxon>
        <taxon>Bacillati</taxon>
        <taxon>Actinomycetota</taxon>
        <taxon>Actinomycetes</taxon>
        <taxon>Mycobacteriales</taxon>
        <taxon>Corynebacteriaceae</taxon>
        <taxon>Corynebacterium</taxon>
    </lineage>
</organism>
<dbReference type="SMART" id="SM00226">
    <property type="entry name" value="LMWPc"/>
    <property type="match status" value="1"/>
</dbReference>
<dbReference type="OrthoDB" id="9799372at2"/>
<dbReference type="STRING" id="571915.CMUST_13950"/>
<dbReference type="AlphaFoldDB" id="A0A0G3H5G0"/>
<protein>
    <submittedName>
        <fullName evidence="3">Low molecular weight phosphotyrosine protein phosphatase</fullName>
    </submittedName>
</protein>
<keyword evidence="4" id="KW-1185">Reference proteome</keyword>
<dbReference type="SUPFAM" id="SSF52788">
    <property type="entry name" value="Phosphotyrosine protein phosphatases I"/>
    <property type="match status" value="1"/>
</dbReference>
<dbReference type="PANTHER" id="PTHR43428:SF1">
    <property type="entry name" value="ARSENATE REDUCTASE"/>
    <property type="match status" value="1"/>
</dbReference>
<reference evidence="4" key="2">
    <citation type="submission" date="2015-05" db="EMBL/GenBank/DDBJ databases">
        <title>Complete genome sequence of Corynebacterium mustelae DSM 45274, isolated from various tissues of a male ferret with lethal sepsis.</title>
        <authorList>
            <person name="Ruckert C."/>
            <person name="Albersmeier A."/>
            <person name="Winkler A."/>
            <person name="Tauch A."/>
        </authorList>
    </citation>
    <scope>NUCLEOTIDE SEQUENCE [LARGE SCALE GENOMIC DNA]</scope>
    <source>
        <strain evidence="4">DSM 45274</strain>
    </source>
</reference>
<proteinExistence type="predicted"/>
<dbReference type="EMBL" id="CP011542">
    <property type="protein sequence ID" value="AKK07083.1"/>
    <property type="molecule type" value="Genomic_DNA"/>
</dbReference>
<dbReference type="RefSeq" id="WP_047262982.1">
    <property type="nucleotide sequence ID" value="NZ_CP011542.1"/>
</dbReference>
<dbReference type="KEGG" id="cmv:CMUST_13950"/>
<dbReference type="InterPro" id="IPR036196">
    <property type="entry name" value="Ptyr_pPase_sf"/>
</dbReference>